<dbReference type="PROSITE" id="PS50110">
    <property type="entry name" value="RESPONSE_REGULATORY"/>
    <property type="match status" value="1"/>
</dbReference>
<protein>
    <submittedName>
        <fullName evidence="4">Response regulator</fullName>
    </submittedName>
</protein>
<proteinExistence type="predicted"/>
<evidence type="ECO:0000259" key="3">
    <source>
        <dbReference type="PROSITE" id="PS50110"/>
    </source>
</evidence>
<dbReference type="SMART" id="SM00448">
    <property type="entry name" value="REC"/>
    <property type="match status" value="1"/>
</dbReference>
<evidence type="ECO:0000313" key="4">
    <source>
        <dbReference type="EMBL" id="HFM97420.1"/>
    </source>
</evidence>
<dbReference type="PANTHER" id="PTHR44591:SF22">
    <property type="entry name" value="CHEY SUBFAMILY"/>
    <property type="match status" value="1"/>
</dbReference>
<accession>A0A7C3PGL0</accession>
<dbReference type="PANTHER" id="PTHR44591">
    <property type="entry name" value="STRESS RESPONSE REGULATOR PROTEIN 1"/>
    <property type="match status" value="1"/>
</dbReference>
<evidence type="ECO:0000256" key="2">
    <source>
        <dbReference type="PROSITE-ProRule" id="PRU00169"/>
    </source>
</evidence>
<gene>
    <name evidence="4" type="ORF">ENR64_06560</name>
</gene>
<dbReference type="CDD" id="cd17552">
    <property type="entry name" value="REC_RR468-like"/>
    <property type="match status" value="1"/>
</dbReference>
<dbReference type="EMBL" id="DSRU01000077">
    <property type="protein sequence ID" value="HFM97420.1"/>
    <property type="molecule type" value="Genomic_DNA"/>
</dbReference>
<dbReference type="Gene3D" id="3.40.50.2300">
    <property type="match status" value="1"/>
</dbReference>
<name>A0A7C3PGL0_9CYAN</name>
<dbReference type="InterPro" id="IPR050595">
    <property type="entry name" value="Bact_response_regulator"/>
</dbReference>
<dbReference type="InterPro" id="IPR011006">
    <property type="entry name" value="CheY-like_superfamily"/>
</dbReference>
<organism evidence="4">
    <name type="scientific">Oscillatoriales cyanobacterium SpSt-418</name>
    <dbReference type="NCBI Taxonomy" id="2282169"/>
    <lineage>
        <taxon>Bacteria</taxon>
        <taxon>Bacillati</taxon>
        <taxon>Cyanobacteriota</taxon>
        <taxon>Cyanophyceae</taxon>
        <taxon>Oscillatoriophycideae</taxon>
        <taxon>Oscillatoriales</taxon>
    </lineage>
</organism>
<comment type="caution">
    <text evidence="4">The sequence shown here is derived from an EMBL/GenBank/DDBJ whole genome shotgun (WGS) entry which is preliminary data.</text>
</comment>
<sequence length="125" mass="13821">MTKKVLLIDDDLDIQEITQIVIRKIAGWTGISATTGIEGLQKAKTELPDAILLDISMPDMDGFQVFEQLQADPVTRSIPVILLTAKTSHSDRDRFAEMAIAGVISKPFDPVTLWQQVATFLGWPL</sequence>
<feature type="domain" description="Response regulatory" evidence="3">
    <location>
        <begin position="4"/>
        <end position="121"/>
    </location>
</feature>
<dbReference type="Pfam" id="PF00072">
    <property type="entry name" value="Response_reg"/>
    <property type="match status" value="1"/>
</dbReference>
<reference evidence="4" key="1">
    <citation type="journal article" date="2020" name="mSystems">
        <title>Genome- and Community-Level Interaction Insights into Carbon Utilization and Element Cycling Functions of Hydrothermarchaeota in Hydrothermal Sediment.</title>
        <authorList>
            <person name="Zhou Z."/>
            <person name="Liu Y."/>
            <person name="Xu W."/>
            <person name="Pan J."/>
            <person name="Luo Z.H."/>
            <person name="Li M."/>
        </authorList>
    </citation>
    <scope>NUCLEOTIDE SEQUENCE [LARGE SCALE GENOMIC DNA]</scope>
    <source>
        <strain evidence="4">SpSt-418</strain>
    </source>
</reference>
<dbReference type="AlphaFoldDB" id="A0A7C3PGL0"/>
<dbReference type="SUPFAM" id="SSF52172">
    <property type="entry name" value="CheY-like"/>
    <property type="match status" value="1"/>
</dbReference>
<evidence type="ECO:0000256" key="1">
    <source>
        <dbReference type="ARBA" id="ARBA00022553"/>
    </source>
</evidence>
<dbReference type="InterPro" id="IPR001789">
    <property type="entry name" value="Sig_transdc_resp-reg_receiver"/>
</dbReference>
<keyword evidence="1 2" id="KW-0597">Phosphoprotein</keyword>
<dbReference type="GO" id="GO:0000160">
    <property type="term" value="P:phosphorelay signal transduction system"/>
    <property type="evidence" value="ECO:0007669"/>
    <property type="project" value="InterPro"/>
</dbReference>
<feature type="modified residue" description="4-aspartylphosphate" evidence="2">
    <location>
        <position position="54"/>
    </location>
</feature>